<organism evidence="2">
    <name type="scientific">Candidatus Actinomarina minuta</name>
    <dbReference type="NCBI Taxonomy" id="1389454"/>
    <lineage>
        <taxon>Bacteria</taxon>
        <taxon>Bacillati</taxon>
        <taxon>Actinomycetota</taxon>
        <taxon>Actinomycetes</taxon>
        <taxon>Candidatus Actinomarinidae</taxon>
        <taxon>Candidatus Actinomarinales</taxon>
        <taxon>Candidatus Actinomarineae</taxon>
        <taxon>Candidatus Actinomarinaceae</taxon>
        <taxon>Candidatus Actinomarina</taxon>
    </lineage>
</organism>
<dbReference type="Pfam" id="PF07343">
    <property type="entry name" value="DUF1475"/>
    <property type="match status" value="1"/>
</dbReference>
<name>S5DN02_9ACTN</name>
<evidence type="ECO:0000256" key="1">
    <source>
        <dbReference type="SAM" id="Phobius"/>
    </source>
</evidence>
<reference evidence="2" key="1">
    <citation type="journal article" date="2013" name="Sci. Rep.">
        <title>Metagenomics uncovers a new group of low GC and ultra-small marine Actinobacteria.</title>
        <authorList>
            <person name="Ghai R."/>
            <person name="Mizuno C.M."/>
            <person name="Picazo A."/>
            <person name="Camacho A."/>
            <person name="Rodriguez-Valera F."/>
        </authorList>
    </citation>
    <scope>NUCLEOTIDE SEQUENCE</scope>
</reference>
<evidence type="ECO:0000313" key="2">
    <source>
        <dbReference type="EMBL" id="AGQ18808.1"/>
    </source>
</evidence>
<feature type="transmembrane region" description="Helical" evidence="1">
    <location>
        <begin position="66"/>
        <end position="87"/>
    </location>
</feature>
<evidence type="ECO:0000313" key="3">
    <source>
        <dbReference type="EMBL" id="AGQ19199.1"/>
    </source>
</evidence>
<keyword evidence="1" id="KW-0472">Membrane</keyword>
<feature type="transmembrane region" description="Helical" evidence="1">
    <location>
        <begin position="36"/>
        <end position="59"/>
    </location>
</feature>
<dbReference type="EMBL" id="KC811113">
    <property type="protein sequence ID" value="AGQ18808.1"/>
    <property type="molecule type" value="Genomic_DNA"/>
</dbReference>
<dbReference type="EMBL" id="KC811125">
    <property type="protein sequence ID" value="AGQ19199.1"/>
    <property type="molecule type" value="Genomic_DNA"/>
</dbReference>
<dbReference type="AlphaFoldDB" id="S5DN02"/>
<sequence>MTITKVAAYLISISMVSVIFWAQTQVSLFDSIIPSLPWGVVSLVDLYAGFIFVGIWIVFKEKPFNSIIWLVFLATLGNLTTAIYIIYSIKISNGDIGKFFMGKNI</sequence>
<dbReference type="InterPro" id="IPR009943">
    <property type="entry name" value="DUF1475"/>
</dbReference>
<keyword evidence="1" id="KW-0812">Transmembrane</keyword>
<protein>
    <submittedName>
        <fullName evidence="2">MedDCM-OCT-S27-C38-cds6</fullName>
    </submittedName>
    <submittedName>
        <fullName evidence="3">MedDCM-OCT-S31-C40-cds6</fullName>
    </submittedName>
</protein>
<proteinExistence type="predicted"/>
<accession>S5DN02</accession>
<keyword evidence="1" id="KW-1133">Transmembrane helix</keyword>
<feature type="transmembrane region" description="Helical" evidence="1">
    <location>
        <begin position="7"/>
        <end position="24"/>
    </location>
</feature>